<dbReference type="EMBL" id="DVFJ01000028">
    <property type="protein sequence ID" value="HIQ72046.1"/>
    <property type="molecule type" value="Genomic_DNA"/>
</dbReference>
<comment type="similarity">
    <text evidence="1">Belongs to the ABC transporter superfamily.</text>
</comment>
<feature type="compositionally biased region" description="Acidic residues" evidence="5">
    <location>
        <begin position="312"/>
        <end position="325"/>
    </location>
</feature>
<dbReference type="Pfam" id="PF00005">
    <property type="entry name" value="ABC_tran"/>
    <property type="match status" value="1"/>
</dbReference>
<evidence type="ECO:0000313" key="7">
    <source>
        <dbReference type="EMBL" id="HIQ72046.1"/>
    </source>
</evidence>
<organism evidence="7 8">
    <name type="scientific">Candidatus Onthenecus intestinigallinarum</name>
    <dbReference type="NCBI Taxonomy" id="2840875"/>
    <lineage>
        <taxon>Bacteria</taxon>
        <taxon>Bacillati</taxon>
        <taxon>Bacillota</taxon>
        <taxon>Clostridia</taxon>
        <taxon>Eubacteriales</taxon>
        <taxon>Candidatus Onthenecus</taxon>
    </lineage>
</organism>
<dbReference type="GO" id="GO:0005524">
    <property type="term" value="F:ATP binding"/>
    <property type="evidence" value="ECO:0007669"/>
    <property type="project" value="UniProtKB-KW"/>
</dbReference>
<reference evidence="7" key="2">
    <citation type="journal article" date="2021" name="PeerJ">
        <title>Extensive microbial diversity within the chicken gut microbiome revealed by metagenomics and culture.</title>
        <authorList>
            <person name="Gilroy R."/>
            <person name="Ravi A."/>
            <person name="Getino M."/>
            <person name="Pursley I."/>
            <person name="Horton D.L."/>
            <person name="Alikhan N.F."/>
            <person name="Baker D."/>
            <person name="Gharbi K."/>
            <person name="Hall N."/>
            <person name="Watson M."/>
            <person name="Adriaenssens E.M."/>
            <person name="Foster-Nyarko E."/>
            <person name="Jarju S."/>
            <person name="Secka A."/>
            <person name="Antonio M."/>
            <person name="Oren A."/>
            <person name="Chaudhuri R.R."/>
            <person name="La Ragione R."/>
            <person name="Hildebrand F."/>
            <person name="Pallen M.J."/>
        </authorList>
    </citation>
    <scope>NUCLEOTIDE SEQUENCE</scope>
    <source>
        <strain evidence="7">ChiSxjej2B14-6234</strain>
    </source>
</reference>
<dbReference type="InterPro" id="IPR027417">
    <property type="entry name" value="P-loop_NTPase"/>
</dbReference>
<dbReference type="InterPro" id="IPR003593">
    <property type="entry name" value="AAA+_ATPase"/>
</dbReference>
<dbReference type="AlphaFoldDB" id="A0A9D0ZBA9"/>
<keyword evidence="3" id="KW-0547">Nucleotide-binding</keyword>
<evidence type="ECO:0000256" key="3">
    <source>
        <dbReference type="ARBA" id="ARBA00022741"/>
    </source>
</evidence>
<evidence type="ECO:0000259" key="6">
    <source>
        <dbReference type="PROSITE" id="PS50893"/>
    </source>
</evidence>
<dbReference type="Gene3D" id="3.40.50.300">
    <property type="entry name" value="P-loop containing nucleotide triphosphate hydrolases"/>
    <property type="match status" value="1"/>
</dbReference>
<evidence type="ECO:0000256" key="1">
    <source>
        <dbReference type="ARBA" id="ARBA00005417"/>
    </source>
</evidence>
<dbReference type="SMART" id="SM00382">
    <property type="entry name" value="AAA"/>
    <property type="match status" value="1"/>
</dbReference>
<keyword evidence="4 7" id="KW-0067">ATP-binding</keyword>
<dbReference type="Proteomes" id="UP000886887">
    <property type="component" value="Unassembled WGS sequence"/>
</dbReference>
<keyword evidence="2" id="KW-0813">Transport</keyword>
<accession>A0A9D0ZBA9</accession>
<feature type="compositionally biased region" description="Low complexity" evidence="5">
    <location>
        <begin position="326"/>
        <end position="335"/>
    </location>
</feature>
<reference evidence="7" key="1">
    <citation type="submission" date="2020-10" db="EMBL/GenBank/DDBJ databases">
        <authorList>
            <person name="Gilroy R."/>
        </authorList>
    </citation>
    <scope>NUCLEOTIDE SEQUENCE</scope>
    <source>
        <strain evidence="7">ChiSxjej2B14-6234</strain>
    </source>
</reference>
<dbReference type="PROSITE" id="PS50893">
    <property type="entry name" value="ABC_TRANSPORTER_2"/>
    <property type="match status" value="1"/>
</dbReference>
<dbReference type="GO" id="GO:0016887">
    <property type="term" value="F:ATP hydrolysis activity"/>
    <property type="evidence" value="ECO:0007669"/>
    <property type="project" value="InterPro"/>
</dbReference>
<dbReference type="SUPFAM" id="SSF52540">
    <property type="entry name" value="P-loop containing nucleoside triphosphate hydrolases"/>
    <property type="match status" value="1"/>
</dbReference>
<dbReference type="CDD" id="cd03230">
    <property type="entry name" value="ABC_DR_subfamily_A"/>
    <property type="match status" value="1"/>
</dbReference>
<dbReference type="PANTHER" id="PTHR43335:SF4">
    <property type="entry name" value="ABC TRANSPORTER, ATP-BINDING PROTEIN"/>
    <property type="match status" value="1"/>
</dbReference>
<comment type="caution">
    <text evidence="7">The sequence shown here is derived from an EMBL/GenBank/DDBJ whole genome shotgun (WGS) entry which is preliminary data.</text>
</comment>
<evidence type="ECO:0000256" key="2">
    <source>
        <dbReference type="ARBA" id="ARBA00022448"/>
    </source>
</evidence>
<dbReference type="InterPro" id="IPR003439">
    <property type="entry name" value="ABC_transporter-like_ATP-bd"/>
</dbReference>
<evidence type="ECO:0000256" key="5">
    <source>
        <dbReference type="SAM" id="MobiDB-lite"/>
    </source>
</evidence>
<dbReference type="PANTHER" id="PTHR43335">
    <property type="entry name" value="ABC TRANSPORTER, ATP-BINDING PROTEIN"/>
    <property type="match status" value="1"/>
</dbReference>
<feature type="domain" description="ABC transporter" evidence="6">
    <location>
        <begin position="2"/>
        <end position="231"/>
    </location>
</feature>
<name>A0A9D0ZBA9_9FIRM</name>
<gene>
    <name evidence="7" type="ORF">IAB73_07560</name>
</gene>
<evidence type="ECO:0000256" key="4">
    <source>
        <dbReference type="ARBA" id="ARBA00022840"/>
    </source>
</evidence>
<sequence length="349" mass="38237">MIEVSHLTKRYGQHVAVEDLSFCIEPGKIYGFLGPNGAGKSTTMNIMTGCLAATSGTVTIDGHDIFEEPMEAKRCLGYLPEQPPVYGDMTVRDYLCFVAEAKRIPARERKARVEAAMERTAIADVAPRLIRNLSKGYRQRVGLAQAILGEPKFIVLDEPTVGLDPKQIIEIRDLIKSLGREHTVLLSSHIMQEISAVCDDILIISHGRLVASGTPQELEQRALHGRALALTVHGERAAVEKALAGAGVRVERAEPSRTEPGCLELALEWTGDADPREAVFYALAEARLPILSMSAERMTLEEVFLQMTQDAPETEQDAPETEQDAPEGAQDGAQQEAEEREAQDDGRDL</sequence>
<feature type="region of interest" description="Disordered" evidence="5">
    <location>
        <begin position="308"/>
        <end position="349"/>
    </location>
</feature>
<protein>
    <submittedName>
        <fullName evidence="7">ABC transporter ATP-binding protein</fullName>
    </submittedName>
</protein>
<proteinExistence type="inferred from homology"/>
<evidence type="ECO:0000313" key="8">
    <source>
        <dbReference type="Proteomes" id="UP000886887"/>
    </source>
</evidence>